<dbReference type="GO" id="GO:0008168">
    <property type="term" value="F:methyltransferase activity"/>
    <property type="evidence" value="ECO:0007669"/>
    <property type="project" value="InterPro"/>
</dbReference>
<dbReference type="AlphaFoldDB" id="A0AAW0JZW0"/>
<name>A0AAW0JZW0_QUESU</name>
<protein>
    <submittedName>
        <fullName evidence="1">Salicylate carboxymethyltransferase</fullName>
    </submittedName>
</protein>
<dbReference type="Pfam" id="PF03492">
    <property type="entry name" value="Methyltransf_7"/>
    <property type="match status" value="1"/>
</dbReference>
<gene>
    <name evidence="1" type="primary">SAMT_18</name>
    <name evidence="1" type="ORF">CFP56_026291</name>
</gene>
<evidence type="ECO:0000313" key="1">
    <source>
        <dbReference type="EMBL" id="KAK7832562.1"/>
    </source>
</evidence>
<reference evidence="1 2" key="1">
    <citation type="journal article" date="2018" name="Sci. Data">
        <title>The draft genome sequence of cork oak.</title>
        <authorList>
            <person name="Ramos A.M."/>
            <person name="Usie A."/>
            <person name="Barbosa P."/>
            <person name="Barros P.M."/>
            <person name="Capote T."/>
            <person name="Chaves I."/>
            <person name="Simoes F."/>
            <person name="Abreu I."/>
            <person name="Carrasquinho I."/>
            <person name="Faro C."/>
            <person name="Guimaraes J.B."/>
            <person name="Mendonca D."/>
            <person name="Nobrega F."/>
            <person name="Rodrigues L."/>
            <person name="Saibo N.J.M."/>
            <person name="Varela M.C."/>
            <person name="Egas C."/>
            <person name="Matos J."/>
            <person name="Miguel C.M."/>
            <person name="Oliveira M.M."/>
            <person name="Ricardo C.P."/>
            <person name="Goncalves S."/>
        </authorList>
    </citation>
    <scope>NUCLEOTIDE SEQUENCE [LARGE SCALE GENOMIC DNA]</scope>
    <source>
        <strain evidence="2">cv. HL8</strain>
    </source>
</reference>
<dbReference type="EMBL" id="PKMF04000422">
    <property type="protein sequence ID" value="KAK7832562.1"/>
    <property type="molecule type" value="Genomic_DNA"/>
</dbReference>
<dbReference type="Gene3D" id="3.40.50.150">
    <property type="entry name" value="Vaccinia Virus protein VP39"/>
    <property type="match status" value="1"/>
</dbReference>
<dbReference type="Proteomes" id="UP000237347">
    <property type="component" value="Unassembled WGS sequence"/>
</dbReference>
<proteinExistence type="predicted"/>
<evidence type="ECO:0000313" key="2">
    <source>
        <dbReference type="Proteomes" id="UP000237347"/>
    </source>
</evidence>
<dbReference type="InterPro" id="IPR005299">
    <property type="entry name" value="MeTrfase_7"/>
</dbReference>
<keyword evidence="2" id="KW-1185">Reference proteome</keyword>
<dbReference type="InterPro" id="IPR029063">
    <property type="entry name" value="SAM-dependent_MTases_sf"/>
</dbReference>
<dbReference type="SUPFAM" id="SSF53335">
    <property type="entry name" value="S-adenosyl-L-methionine-dependent methyltransferases"/>
    <property type="match status" value="1"/>
</dbReference>
<accession>A0AAW0JZW0</accession>
<comment type="caution">
    <text evidence="1">The sequence shown here is derived from an EMBL/GenBank/DDBJ whole genome shotgun (WGS) entry which is preliminary data.</text>
</comment>
<sequence>MLGGRRGKGLFKKKNGQTWQGKEVDKLRQKLGHELPEYQEFLNDLPGNDFNTIFKSLPSFQKK</sequence>
<organism evidence="1 2">
    <name type="scientific">Quercus suber</name>
    <name type="common">Cork oak</name>
    <dbReference type="NCBI Taxonomy" id="58331"/>
    <lineage>
        <taxon>Eukaryota</taxon>
        <taxon>Viridiplantae</taxon>
        <taxon>Streptophyta</taxon>
        <taxon>Embryophyta</taxon>
        <taxon>Tracheophyta</taxon>
        <taxon>Spermatophyta</taxon>
        <taxon>Magnoliopsida</taxon>
        <taxon>eudicotyledons</taxon>
        <taxon>Gunneridae</taxon>
        <taxon>Pentapetalae</taxon>
        <taxon>rosids</taxon>
        <taxon>fabids</taxon>
        <taxon>Fagales</taxon>
        <taxon>Fagaceae</taxon>
        <taxon>Quercus</taxon>
    </lineage>
</organism>